<dbReference type="Gramene" id="PUZ64516">
    <property type="protein sequence ID" value="PUZ64516"/>
    <property type="gene ID" value="GQ55_3G149200"/>
</dbReference>
<evidence type="ECO:0000313" key="1">
    <source>
        <dbReference type="EMBL" id="PUZ64516.1"/>
    </source>
</evidence>
<reference evidence="1 2" key="1">
    <citation type="submission" date="2018-04" db="EMBL/GenBank/DDBJ databases">
        <title>WGS assembly of Panicum hallii var. hallii HAL2.</title>
        <authorList>
            <person name="Lovell J."/>
            <person name="Jenkins J."/>
            <person name="Lowry D."/>
            <person name="Mamidi S."/>
            <person name="Sreedasyam A."/>
            <person name="Weng X."/>
            <person name="Barry K."/>
            <person name="Bonette J."/>
            <person name="Campitelli B."/>
            <person name="Daum C."/>
            <person name="Gordon S."/>
            <person name="Gould B."/>
            <person name="Lipzen A."/>
            <person name="MacQueen A."/>
            <person name="Palacio-Mejia J."/>
            <person name="Plott C."/>
            <person name="Shakirov E."/>
            <person name="Shu S."/>
            <person name="Yoshinaga Y."/>
            <person name="Zane M."/>
            <person name="Rokhsar D."/>
            <person name="Grimwood J."/>
            <person name="Schmutz J."/>
            <person name="Juenger T."/>
        </authorList>
    </citation>
    <scope>NUCLEOTIDE SEQUENCE [LARGE SCALE GENOMIC DNA]</scope>
    <source>
        <strain evidence="2">cv. HAL2</strain>
    </source>
</reference>
<proteinExistence type="predicted"/>
<protein>
    <submittedName>
        <fullName evidence="1">Uncharacterized protein</fullName>
    </submittedName>
</protein>
<keyword evidence="2" id="KW-1185">Reference proteome</keyword>
<dbReference type="OrthoDB" id="1937603at2759"/>
<dbReference type="Proteomes" id="UP000244336">
    <property type="component" value="Chromosome 3"/>
</dbReference>
<name>A0A2T7E9L2_9POAL</name>
<gene>
    <name evidence="1" type="ORF">GQ55_3G149200</name>
</gene>
<dbReference type="AlphaFoldDB" id="A0A2T7E9L2"/>
<sequence length="178" mass="18586">MVGHGRDQAGLASPGSAVEQVTPLPCLADSLVVILPLDEPVQVIDDGLLQLEVHGKRVEGRWVVEVHRRPDVGALVHVYLEGSLLLPHGLGRSHDEREVRVEGFLLVLLVEGHLKGVGLELLAIAAAAAAAATGVACGDAAVDVAPPELGAVVHVGHLLAVRHLNCFLLSTTSCTLQT</sequence>
<dbReference type="EMBL" id="CM009751">
    <property type="protein sequence ID" value="PUZ64516.1"/>
    <property type="molecule type" value="Genomic_DNA"/>
</dbReference>
<organism evidence="1 2">
    <name type="scientific">Panicum hallii var. hallii</name>
    <dbReference type="NCBI Taxonomy" id="1504633"/>
    <lineage>
        <taxon>Eukaryota</taxon>
        <taxon>Viridiplantae</taxon>
        <taxon>Streptophyta</taxon>
        <taxon>Embryophyta</taxon>
        <taxon>Tracheophyta</taxon>
        <taxon>Spermatophyta</taxon>
        <taxon>Magnoliopsida</taxon>
        <taxon>Liliopsida</taxon>
        <taxon>Poales</taxon>
        <taxon>Poaceae</taxon>
        <taxon>PACMAD clade</taxon>
        <taxon>Panicoideae</taxon>
        <taxon>Panicodae</taxon>
        <taxon>Paniceae</taxon>
        <taxon>Panicinae</taxon>
        <taxon>Panicum</taxon>
        <taxon>Panicum sect. Panicum</taxon>
    </lineage>
</organism>
<evidence type="ECO:0000313" key="2">
    <source>
        <dbReference type="Proteomes" id="UP000244336"/>
    </source>
</evidence>
<accession>A0A2T7E9L2</accession>